<evidence type="ECO:0000256" key="1">
    <source>
        <dbReference type="ARBA" id="ARBA00007435"/>
    </source>
</evidence>
<feature type="domain" description="GIY-YIG" evidence="2">
    <location>
        <begin position="3"/>
        <end position="79"/>
    </location>
</feature>
<dbReference type="EMBL" id="JASGBI010000001">
    <property type="protein sequence ID" value="MDI9240228.1"/>
    <property type="molecule type" value="Genomic_DNA"/>
</dbReference>
<dbReference type="SUPFAM" id="SSF82771">
    <property type="entry name" value="GIY-YIG endonuclease"/>
    <property type="match status" value="1"/>
</dbReference>
<dbReference type="InterPro" id="IPR050190">
    <property type="entry name" value="UPF0213_domain"/>
</dbReference>
<dbReference type="SMART" id="SM00465">
    <property type="entry name" value="GIYc"/>
    <property type="match status" value="1"/>
</dbReference>
<evidence type="ECO:0000259" key="2">
    <source>
        <dbReference type="PROSITE" id="PS50164"/>
    </source>
</evidence>
<dbReference type="InterPro" id="IPR035901">
    <property type="entry name" value="GIY-YIG_endonuc_sf"/>
</dbReference>
<dbReference type="Gene3D" id="3.40.1440.10">
    <property type="entry name" value="GIY-YIG endonuclease"/>
    <property type="match status" value="1"/>
</dbReference>
<keyword evidence="4" id="KW-1185">Reference proteome</keyword>
<dbReference type="CDD" id="cd10448">
    <property type="entry name" value="GIY-YIG_unchar_3"/>
    <property type="match status" value="1"/>
</dbReference>
<comment type="caution">
    <text evidence="3">The sequence shown here is derived from an EMBL/GenBank/DDBJ whole genome shotgun (WGS) entry which is preliminary data.</text>
</comment>
<proteinExistence type="inferred from homology"/>
<reference evidence="3 4" key="1">
    <citation type="submission" date="2023-05" db="EMBL/GenBank/DDBJ databases">
        <title>Lysobacter sp. strain LF1 Genome sequencing and assembly.</title>
        <authorList>
            <person name="Jung Y."/>
        </authorList>
    </citation>
    <scope>NUCLEOTIDE SEQUENCE [LARGE SCALE GENOMIC DNA]</scope>
    <source>
        <strain evidence="3 4">LF1</strain>
    </source>
</reference>
<organism evidence="3 4">
    <name type="scientific">Lysobacter stagni</name>
    <dbReference type="NCBI Taxonomy" id="3045172"/>
    <lineage>
        <taxon>Bacteria</taxon>
        <taxon>Pseudomonadati</taxon>
        <taxon>Pseudomonadota</taxon>
        <taxon>Gammaproteobacteria</taxon>
        <taxon>Lysobacterales</taxon>
        <taxon>Lysobacteraceae</taxon>
        <taxon>Lysobacter</taxon>
    </lineage>
</organism>
<dbReference type="PANTHER" id="PTHR34477:SF5">
    <property type="entry name" value="BSL5627 PROTEIN"/>
    <property type="match status" value="1"/>
</dbReference>
<accession>A0ABT6XJV2</accession>
<dbReference type="Proteomes" id="UP001321580">
    <property type="component" value="Unassembled WGS sequence"/>
</dbReference>
<evidence type="ECO:0000313" key="3">
    <source>
        <dbReference type="EMBL" id="MDI9240228.1"/>
    </source>
</evidence>
<name>A0ABT6XJV2_9GAMM</name>
<dbReference type="RefSeq" id="WP_283213578.1">
    <property type="nucleotide sequence ID" value="NZ_JASGBI010000001.1"/>
</dbReference>
<dbReference type="PROSITE" id="PS50164">
    <property type="entry name" value="GIY_YIG"/>
    <property type="match status" value="1"/>
</dbReference>
<dbReference type="Pfam" id="PF01541">
    <property type="entry name" value="GIY-YIG"/>
    <property type="match status" value="1"/>
</dbReference>
<sequence>MQKQPAVYMLASSRNGTIYIGVTSNLLGRTWQHREHLVDGFSKFHDVTRLVWYEQCDDMASAIEREKQLKKWNRAWKIRLIEERNPEWIDLWPGLVGR</sequence>
<protein>
    <submittedName>
        <fullName evidence="3">GIY-YIG nuclease family protein</fullName>
    </submittedName>
</protein>
<comment type="similarity">
    <text evidence="1">Belongs to the UPF0213 family.</text>
</comment>
<dbReference type="InterPro" id="IPR000305">
    <property type="entry name" value="GIY-YIG_endonuc"/>
</dbReference>
<gene>
    <name evidence="3" type="ORF">QLQ15_15060</name>
</gene>
<dbReference type="PANTHER" id="PTHR34477">
    <property type="entry name" value="UPF0213 PROTEIN YHBQ"/>
    <property type="match status" value="1"/>
</dbReference>
<evidence type="ECO:0000313" key="4">
    <source>
        <dbReference type="Proteomes" id="UP001321580"/>
    </source>
</evidence>